<sequence>MTKQPKARAALIIRKIKYDPGYLIKNFFYQNALNTFQVLNKIQAIDRRLITGGLLANITKFLISLEIKPGGPYAEDKTNPDFKLNTEIAIFLNNQGVKLPALEPYYIDKLSPRKTNHKVFEHIRHLAEKSLNSLPSSFQTIIKPKIEAIIKNDQDQQILLLAYFFKLSLGHGGARIAPETIYELGVANLFLWLSYTVYDNIIDG</sequence>
<name>A0A2G9ZMS9_9BACT</name>
<feature type="non-terminal residue" evidence="1">
    <location>
        <position position="204"/>
    </location>
</feature>
<proteinExistence type="predicted"/>
<protein>
    <submittedName>
        <fullName evidence="1">Uncharacterized protein</fullName>
    </submittedName>
</protein>
<dbReference type="Proteomes" id="UP000231408">
    <property type="component" value="Unassembled WGS sequence"/>
</dbReference>
<evidence type="ECO:0000313" key="1">
    <source>
        <dbReference type="EMBL" id="PIP34401.1"/>
    </source>
</evidence>
<accession>A0A2G9ZMS9</accession>
<evidence type="ECO:0000313" key="2">
    <source>
        <dbReference type="Proteomes" id="UP000231408"/>
    </source>
</evidence>
<gene>
    <name evidence="1" type="ORF">COX21_03135</name>
</gene>
<comment type="caution">
    <text evidence="1">The sequence shown here is derived from an EMBL/GenBank/DDBJ whole genome shotgun (WGS) entry which is preliminary data.</text>
</comment>
<dbReference type="EMBL" id="PCSE01000089">
    <property type="protein sequence ID" value="PIP34401.1"/>
    <property type="molecule type" value="Genomic_DNA"/>
</dbReference>
<dbReference type="AlphaFoldDB" id="A0A2G9ZMS9"/>
<reference evidence="1 2" key="1">
    <citation type="submission" date="2017-09" db="EMBL/GenBank/DDBJ databases">
        <title>Depth-based differentiation of microbial function through sediment-hosted aquifers and enrichment of novel symbionts in the deep terrestrial subsurface.</title>
        <authorList>
            <person name="Probst A.J."/>
            <person name="Ladd B."/>
            <person name="Jarett J.K."/>
            <person name="Geller-Mcgrath D.E."/>
            <person name="Sieber C.M."/>
            <person name="Emerson J.B."/>
            <person name="Anantharaman K."/>
            <person name="Thomas B.C."/>
            <person name="Malmstrom R."/>
            <person name="Stieglmeier M."/>
            <person name="Klingl A."/>
            <person name="Woyke T."/>
            <person name="Ryan C.M."/>
            <person name="Banfield J.F."/>
        </authorList>
    </citation>
    <scope>NUCLEOTIDE SEQUENCE [LARGE SCALE GENOMIC DNA]</scope>
    <source>
        <strain evidence="1">CG23_combo_of_CG06-09_8_20_14_all_41_10</strain>
    </source>
</reference>
<organism evidence="1 2">
    <name type="scientific">Candidatus Falkowbacteria bacterium CG23_combo_of_CG06-09_8_20_14_all_41_10</name>
    <dbReference type="NCBI Taxonomy" id="1974571"/>
    <lineage>
        <taxon>Bacteria</taxon>
        <taxon>Candidatus Falkowiibacteriota</taxon>
    </lineage>
</organism>